<dbReference type="SMART" id="SM00027">
    <property type="entry name" value="EH"/>
    <property type="match status" value="1"/>
</dbReference>
<dbReference type="InterPro" id="IPR018247">
    <property type="entry name" value="EF_Hand_1_Ca_BS"/>
</dbReference>
<sequence>MHPAANSRGISNHNNNTNNNSKSSDDSAAATALRGASLAWTHEKVERVPPSQSLQPHTHTNKDHDAALTAATASAAAGRARIPKEQHQGFIAARLHQLGAASAHTTTYLAPTQAAGLGRADAKSPSLIAATLAASRSASPNAAARTVRRVGSVGTLSSLSSGGGDAVDLRSLAPTGSLVHRFERKRGDRGPDKGTVSPPEENGSSADERLRVPAKASVRKPKSKSEGQPPTPPPARQSNTELLPSKRPPSPPAITPARVSKPKPKTPVVNKGQTRSMAPTPSPRGSSPPRSQSTPKSSTKSLQKVESRSSTPPKLSPSSRRPMTPTSMPNSNQPTLTTSSTQQRQPSPLAQGIGKTGTVVVTPSRSPSTPQTRQTPSSTESQSPSPPVIQKLMPEVVSPQPRRISKSALSPINSPHLALNPVQSISPPSPDPPKRSPEPKRPPTPPKPRGSTKVEQPTARGRPRGKSDASTRAKSGSIGMSHTGGRSVPPPPVRQANSRHAPPLPSRGQTIISAPSSPTRDAPRRRLTNPSTTSLQLGSLTDAIVAGSLASARITPHNTGTSLPPLNLPKRQKSPKLLQTLRQPVSLSDEESDRHKKAHHPKLRKGKHAHHEGSRKRWREEITQRERKRYEGLWASNRGYLLNGSPSSSVGDVTKDLTQYVANIVVREVWRRSRLPVDELAEIWDLVDRDRGGMLNKQEFVVGTWLVDQRLKGRKVPARVMDSVWGSANGVTIRKPKNR</sequence>
<feature type="compositionally biased region" description="Polar residues" evidence="3">
    <location>
        <begin position="507"/>
        <end position="519"/>
    </location>
</feature>
<feature type="compositionally biased region" description="Polar residues" evidence="3">
    <location>
        <begin position="330"/>
        <end position="348"/>
    </location>
</feature>
<dbReference type="SUPFAM" id="SSF47473">
    <property type="entry name" value="EF-hand"/>
    <property type="match status" value="1"/>
</dbReference>
<dbReference type="Proteomes" id="UP001338125">
    <property type="component" value="Unassembled WGS sequence"/>
</dbReference>
<feature type="region of interest" description="Disordered" evidence="3">
    <location>
        <begin position="1"/>
        <end position="62"/>
    </location>
</feature>
<feature type="compositionally biased region" description="Low complexity" evidence="3">
    <location>
        <begin position="358"/>
        <end position="383"/>
    </location>
</feature>
<accession>A0ABR0T0X3</accession>
<feature type="region of interest" description="Disordered" evidence="3">
    <location>
        <begin position="554"/>
        <end position="620"/>
    </location>
</feature>
<feature type="compositionally biased region" description="Low complexity" evidence="3">
    <location>
        <begin position="283"/>
        <end position="295"/>
    </location>
</feature>
<keyword evidence="6" id="KW-1185">Reference proteome</keyword>
<dbReference type="CDD" id="cd00052">
    <property type="entry name" value="EH"/>
    <property type="match status" value="1"/>
</dbReference>
<feature type="compositionally biased region" description="Low complexity" evidence="3">
    <location>
        <begin position="316"/>
        <end position="329"/>
    </location>
</feature>
<evidence type="ECO:0000256" key="2">
    <source>
        <dbReference type="ARBA" id="ARBA00023054"/>
    </source>
</evidence>
<dbReference type="EMBL" id="JAVFKD010000002">
    <property type="protein sequence ID" value="KAK5997606.1"/>
    <property type="molecule type" value="Genomic_DNA"/>
</dbReference>
<name>A0ABR0T0X3_9HYPO</name>
<dbReference type="PROSITE" id="PS00018">
    <property type="entry name" value="EF_HAND_1"/>
    <property type="match status" value="1"/>
</dbReference>
<protein>
    <submittedName>
        <fullName evidence="5">Increased rDNA silencing protein 4</fullName>
    </submittedName>
</protein>
<dbReference type="Pfam" id="PF12763">
    <property type="entry name" value="EH"/>
    <property type="match status" value="1"/>
</dbReference>
<evidence type="ECO:0000259" key="4">
    <source>
        <dbReference type="PROSITE" id="PS50031"/>
    </source>
</evidence>
<dbReference type="InterPro" id="IPR000261">
    <property type="entry name" value="EH_dom"/>
</dbReference>
<feature type="domain" description="EH" evidence="4">
    <location>
        <begin position="626"/>
        <end position="717"/>
    </location>
</feature>
<dbReference type="Gene3D" id="1.10.238.10">
    <property type="entry name" value="EF-hand"/>
    <property type="match status" value="1"/>
</dbReference>
<keyword evidence="1" id="KW-0106">Calcium</keyword>
<organism evidence="5 6">
    <name type="scientific">Cladobotryum mycophilum</name>
    <dbReference type="NCBI Taxonomy" id="491253"/>
    <lineage>
        <taxon>Eukaryota</taxon>
        <taxon>Fungi</taxon>
        <taxon>Dikarya</taxon>
        <taxon>Ascomycota</taxon>
        <taxon>Pezizomycotina</taxon>
        <taxon>Sordariomycetes</taxon>
        <taxon>Hypocreomycetidae</taxon>
        <taxon>Hypocreales</taxon>
        <taxon>Hypocreaceae</taxon>
        <taxon>Cladobotryum</taxon>
    </lineage>
</organism>
<feature type="compositionally biased region" description="Basic residues" evidence="3">
    <location>
        <begin position="595"/>
        <end position="617"/>
    </location>
</feature>
<feature type="compositionally biased region" description="Low complexity" evidence="3">
    <location>
        <begin position="1"/>
        <end position="39"/>
    </location>
</feature>
<dbReference type="PROSITE" id="PS50031">
    <property type="entry name" value="EH"/>
    <property type="match status" value="1"/>
</dbReference>
<feature type="compositionally biased region" description="Polar residues" evidence="3">
    <location>
        <begin position="296"/>
        <end position="313"/>
    </location>
</feature>
<evidence type="ECO:0000256" key="3">
    <source>
        <dbReference type="SAM" id="MobiDB-lite"/>
    </source>
</evidence>
<reference evidence="5 6" key="1">
    <citation type="submission" date="2024-01" db="EMBL/GenBank/DDBJ databases">
        <title>Complete genome of Cladobotryum mycophilum ATHUM6906.</title>
        <authorList>
            <person name="Christinaki A.C."/>
            <person name="Myridakis A.I."/>
            <person name="Kouvelis V.N."/>
        </authorList>
    </citation>
    <scope>NUCLEOTIDE SEQUENCE [LARGE SCALE GENOMIC DNA]</scope>
    <source>
        <strain evidence="5 6">ATHUM6906</strain>
    </source>
</reference>
<evidence type="ECO:0000256" key="1">
    <source>
        <dbReference type="ARBA" id="ARBA00022837"/>
    </source>
</evidence>
<comment type="caution">
    <text evidence="5">The sequence shown here is derived from an EMBL/GenBank/DDBJ whole genome shotgun (WGS) entry which is preliminary data.</text>
</comment>
<feature type="compositionally biased region" description="Basic and acidic residues" evidence="3">
    <location>
        <begin position="432"/>
        <end position="441"/>
    </location>
</feature>
<evidence type="ECO:0000313" key="5">
    <source>
        <dbReference type="EMBL" id="KAK5997606.1"/>
    </source>
</evidence>
<dbReference type="InterPro" id="IPR011992">
    <property type="entry name" value="EF-hand-dom_pair"/>
</dbReference>
<evidence type="ECO:0000313" key="6">
    <source>
        <dbReference type="Proteomes" id="UP001338125"/>
    </source>
</evidence>
<feature type="region of interest" description="Disordered" evidence="3">
    <location>
        <begin position="178"/>
        <end position="535"/>
    </location>
</feature>
<proteinExistence type="predicted"/>
<gene>
    <name evidence="5" type="ORF">PT974_02970</name>
</gene>
<keyword evidence="2" id="KW-0175">Coiled coil</keyword>